<keyword evidence="7 8" id="KW-0411">Iron-sulfur</keyword>
<feature type="binding site" evidence="8">
    <location>
        <position position="367"/>
    </location>
    <ligand>
        <name>[4Fe-4S] cluster</name>
        <dbReference type="ChEBI" id="CHEBI:49883"/>
        <label>1</label>
    </ligand>
</feature>
<feature type="region of interest" description="Disordered" evidence="9">
    <location>
        <begin position="456"/>
        <end position="485"/>
    </location>
</feature>
<dbReference type="OrthoDB" id="9767754at2"/>
<dbReference type="RefSeq" id="WP_115434422.1">
    <property type="nucleotide sequence ID" value="NZ_CP031337.1"/>
</dbReference>
<dbReference type="PROSITE" id="PS00198">
    <property type="entry name" value="4FE4S_FER_1"/>
    <property type="match status" value="1"/>
</dbReference>
<keyword evidence="8" id="KW-0472">Membrane</keyword>
<dbReference type="PANTHER" id="PTHR43034">
    <property type="entry name" value="ION-TRANSLOCATING OXIDOREDUCTASE COMPLEX SUBUNIT C"/>
    <property type="match status" value="1"/>
</dbReference>
<proteinExistence type="inferred from homology"/>
<evidence type="ECO:0000256" key="7">
    <source>
        <dbReference type="ARBA" id="ARBA00023014"/>
    </source>
</evidence>
<feature type="compositionally biased region" description="Basic and acidic residues" evidence="9">
    <location>
        <begin position="571"/>
        <end position="580"/>
    </location>
</feature>
<feature type="compositionally biased region" description="Polar residues" evidence="9">
    <location>
        <begin position="539"/>
        <end position="549"/>
    </location>
</feature>
<evidence type="ECO:0000256" key="1">
    <source>
        <dbReference type="ARBA" id="ARBA00022448"/>
    </source>
</evidence>
<dbReference type="Gene3D" id="3.30.70.20">
    <property type="match status" value="1"/>
</dbReference>
<dbReference type="Pfam" id="PF13375">
    <property type="entry name" value="RnfC_N"/>
    <property type="match status" value="1"/>
</dbReference>
<comment type="cofactor">
    <cofactor evidence="8">
        <name>[4Fe-4S] cluster</name>
        <dbReference type="ChEBI" id="CHEBI:49883"/>
    </cofactor>
    <text evidence="8">Binds 2 [4Fe-4S] clusters per subunit.</text>
</comment>
<evidence type="ECO:0000256" key="4">
    <source>
        <dbReference type="ARBA" id="ARBA00022737"/>
    </source>
</evidence>
<dbReference type="Proteomes" id="UP000254537">
    <property type="component" value="Chromosome"/>
</dbReference>
<name>A0A345Y993_9NEIS</name>
<organism evidence="11 12">
    <name type="scientific">Crenobacter cavernae</name>
    <dbReference type="NCBI Taxonomy" id="2290923"/>
    <lineage>
        <taxon>Bacteria</taxon>
        <taxon>Pseudomonadati</taxon>
        <taxon>Pseudomonadota</taxon>
        <taxon>Betaproteobacteria</taxon>
        <taxon>Neisseriales</taxon>
        <taxon>Neisseriaceae</taxon>
        <taxon>Crenobacter</taxon>
    </lineage>
</organism>
<evidence type="ECO:0000313" key="12">
    <source>
        <dbReference type="Proteomes" id="UP000254537"/>
    </source>
</evidence>
<keyword evidence="5 8" id="KW-0249">Electron transport</keyword>
<comment type="subcellular location">
    <subcellularLocation>
        <location evidence="8">Cell inner membrane</location>
        <topology evidence="8">Peripheral membrane protein</topology>
    </subcellularLocation>
</comment>
<evidence type="ECO:0000313" key="11">
    <source>
        <dbReference type="EMBL" id="AXK40495.1"/>
    </source>
</evidence>
<keyword evidence="2 8" id="KW-0004">4Fe-4S</keyword>
<dbReference type="Pfam" id="PF10531">
    <property type="entry name" value="SLBB"/>
    <property type="match status" value="1"/>
</dbReference>
<keyword evidence="4 8" id="KW-0677">Repeat</keyword>
<feature type="compositionally biased region" description="Basic and acidic residues" evidence="9">
    <location>
        <begin position="456"/>
        <end position="471"/>
    </location>
</feature>
<accession>A0A345Y993</accession>
<feature type="domain" description="4Fe-4S ferredoxin-type" evidence="10">
    <location>
        <begin position="352"/>
        <end position="384"/>
    </location>
</feature>
<evidence type="ECO:0000256" key="5">
    <source>
        <dbReference type="ARBA" id="ARBA00022982"/>
    </source>
</evidence>
<keyword evidence="8" id="KW-0997">Cell inner membrane</keyword>
<dbReference type="GO" id="GO:0009055">
    <property type="term" value="F:electron transfer activity"/>
    <property type="evidence" value="ECO:0007669"/>
    <property type="project" value="InterPro"/>
</dbReference>
<comment type="function">
    <text evidence="8">Part of a membrane-bound complex that couples electron transfer with translocation of ions across the membrane.</text>
</comment>
<dbReference type="InterPro" id="IPR017896">
    <property type="entry name" value="4Fe4S_Fe-S-bd"/>
</dbReference>
<feature type="binding site" evidence="8">
    <location>
        <position position="406"/>
    </location>
    <ligand>
        <name>[4Fe-4S] cluster</name>
        <dbReference type="ChEBI" id="CHEBI:49883"/>
        <label>2</label>
    </ligand>
</feature>
<keyword evidence="6 8" id="KW-0408">Iron</keyword>
<feature type="region of interest" description="Disordered" evidence="9">
    <location>
        <begin position="1"/>
        <end position="26"/>
    </location>
</feature>
<comment type="similarity">
    <text evidence="8">Belongs to the 4Fe4S bacterial-type ferredoxin family. RnfC subfamily.</text>
</comment>
<dbReference type="GO" id="GO:0022900">
    <property type="term" value="P:electron transport chain"/>
    <property type="evidence" value="ECO:0007669"/>
    <property type="project" value="UniProtKB-UniRule"/>
</dbReference>
<dbReference type="KEGG" id="ccah:DWG20_14225"/>
<feature type="domain" description="4Fe-4S ferredoxin-type" evidence="10">
    <location>
        <begin position="394"/>
        <end position="423"/>
    </location>
</feature>
<feature type="binding site" evidence="8">
    <location>
        <position position="374"/>
    </location>
    <ligand>
        <name>[4Fe-4S] cluster</name>
        <dbReference type="ChEBI" id="CHEBI:49883"/>
        <label>2</label>
    </ligand>
</feature>
<gene>
    <name evidence="8" type="primary">rnfC</name>
    <name evidence="11" type="ORF">DWG20_14225</name>
</gene>
<keyword evidence="8" id="KW-1003">Cell membrane</keyword>
<feature type="region of interest" description="Disordered" evidence="9">
    <location>
        <begin position="533"/>
        <end position="635"/>
    </location>
</feature>
<protein>
    <recommendedName>
        <fullName evidence="8">Ion-translocating oxidoreductase complex subunit C</fullName>
        <ecNumber evidence="8">7.-.-.-</ecNumber>
    </recommendedName>
    <alternativeName>
        <fullName evidence="8">Rnf electron transport complex subunit C</fullName>
    </alternativeName>
</protein>
<feature type="binding site" evidence="8">
    <location>
        <position position="403"/>
    </location>
    <ligand>
        <name>[4Fe-4S] cluster</name>
        <dbReference type="ChEBI" id="CHEBI:49883"/>
        <label>2</label>
    </ligand>
</feature>
<evidence type="ECO:0000256" key="6">
    <source>
        <dbReference type="ARBA" id="ARBA00023004"/>
    </source>
</evidence>
<dbReference type="InterPro" id="IPR011538">
    <property type="entry name" value="Nuo51_FMN-bd"/>
</dbReference>
<dbReference type="PANTHER" id="PTHR43034:SF2">
    <property type="entry name" value="ION-TRANSLOCATING OXIDOREDUCTASE COMPLEX SUBUNIT C"/>
    <property type="match status" value="1"/>
</dbReference>
<dbReference type="InterPro" id="IPR017900">
    <property type="entry name" value="4Fe4S_Fe_S_CS"/>
</dbReference>
<feature type="binding site" evidence="8">
    <location>
        <position position="370"/>
    </location>
    <ligand>
        <name>[4Fe-4S] cluster</name>
        <dbReference type="ChEBI" id="CHEBI:49883"/>
        <label>1</label>
    </ligand>
</feature>
<feature type="binding site" evidence="8">
    <location>
        <position position="413"/>
    </location>
    <ligand>
        <name>[4Fe-4S] cluster</name>
        <dbReference type="ChEBI" id="CHEBI:49883"/>
        <label>1</label>
    </ligand>
</feature>
<feature type="binding site" evidence="8">
    <location>
        <position position="364"/>
    </location>
    <ligand>
        <name>[4Fe-4S] cluster</name>
        <dbReference type="ChEBI" id="CHEBI:49883"/>
        <label>1</label>
    </ligand>
</feature>
<evidence type="ECO:0000256" key="2">
    <source>
        <dbReference type="ARBA" id="ARBA00022485"/>
    </source>
</evidence>
<dbReference type="PROSITE" id="PS51379">
    <property type="entry name" value="4FE4S_FER_2"/>
    <property type="match status" value="2"/>
</dbReference>
<keyword evidence="8" id="KW-1278">Translocase</keyword>
<dbReference type="InterPro" id="IPR026902">
    <property type="entry name" value="RnfC_N"/>
</dbReference>
<dbReference type="Gene3D" id="3.40.50.11540">
    <property type="entry name" value="NADH-ubiquinone oxidoreductase 51kDa subunit"/>
    <property type="match status" value="1"/>
</dbReference>
<dbReference type="SUPFAM" id="SSF46548">
    <property type="entry name" value="alpha-helical ferredoxin"/>
    <property type="match status" value="1"/>
</dbReference>
<dbReference type="NCBIfam" id="NF003454">
    <property type="entry name" value="PRK05035.1"/>
    <property type="match status" value="1"/>
</dbReference>
<dbReference type="SUPFAM" id="SSF142019">
    <property type="entry name" value="Nqo1 FMN-binding domain-like"/>
    <property type="match status" value="1"/>
</dbReference>
<dbReference type="InterPro" id="IPR019554">
    <property type="entry name" value="Soluble_ligand-bd"/>
</dbReference>
<reference evidence="11 12" key="1">
    <citation type="submission" date="2018-07" db="EMBL/GenBank/DDBJ databases">
        <title>Crenobacter cavernae sp. nov., isolated from a karst cave.</title>
        <authorList>
            <person name="Zhu H."/>
        </authorList>
    </citation>
    <scope>NUCLEOTIDE SEQUENCE [LARGE SCALE GENOMIC DNA]</scope>
    <source>
        <strain evidence="11 12">K1W11S-77</strain>
    </source>
</reference>
<evidence type="ECO:0000256" key="9">
    <source>
        <dbReference type="SAM" id="MobiDB-lite"/>
    </source>
</evidence>
<dbReference type="Pfam" id="PF12838">
    <property type="entry name" value="Fer4_7"/>
    <property type="match status" value="1"/>
</dbReference>
<keyword evidence="1 8" id="KW-0813">Transport</keyword>
<dbReference type="HAMAP" id="MF_00461">
    <property type="entry name" value="RsxC_RnfC"/>
    <property type="match status" value="1"/>
</dbReference>
<dbReference type="InterPro" id="IPR010208">
    <property type="entry name" value="Ion_transpt_RnfC/RsxC"/>
</dbReference>
<dbReference type="AlphaFoldDB" id="A0A345Y993"/>
<comment type="subunit">
    <text evidence="8">The complex is composed of six subunits: RnfA, RnfB, RnfC, RnfD, RnfE and RnfG.</text>
</comment>
<feature type="compositionally biased region" description="Basic and acidic residues" evidence="9">
    <location>
        <begin position="620"/>
        <end position="635"/>
    </location>
</feature>
<evidence type="ECO:0000256" key="3">
    <source>
        <dbReference type="ARBA" id="ARBA00022723"/>
    </source>
</evidence>
<evidence type="ECO:0000256" key="8">
    <source>
        <dbReference type="HAMAP-Rule" id="MF_00461"/>
    </source>
</evidence>
<evidence type="ECO:0000259" key="10">
    <source>
        <dbReference type="PROSITE" id="PS51379"/>
    </source>
</evidence>
<dbReference type="EC" id="7.-.-.-" evidence="8"/>
<feature type="binding site" evidence="8">
    <location>
        <position position="409"/>
    </location>
    <ligand>
        <name>[4Fe-4S] cluster</name>
        <dbReference type="ChEBI" id="CHEBI:49883"/>
        <label>2</label>
    </ligand>
</feature>
<sequence length="635" mass="67577">MRVLHAFHGGVHPPENKAQSTGTPIATAPIPPRLFVPMSQSLGNAALPCVKTGDEVLKGQKIGEADGRLSAAVHAPTSGKIVDIAPHAYAHPSGLAELCVVIEPDGLDAWGERKPLADWQALPAADVRAFLADMGVVGLGGAVFPTHLKLSAPSLDTLVINGAECEPFISCDDMLMRERAADVVAGITIVATLMRPKEILIGIEDNKPEAIAAMREACKGNHFEVVTVPTIYPSGGAKQLIRRLTGKEVPHGTRSTDMGVQCFNVATVYTVERAIEHGEPVTSRIVTLTGDVERPHNVEALIGTPMNFLIDYAGRRTGVSEVLMGGPMMGFALPDEDAGVTKASNCLIARSPALLPDRPPAMPCIRCGDCASACPAELQPMDLYWFAKAKNFGKAQEWKLFDCIECGACSYVCPSQIPLVDYYRFAKGEIWGAERDKKAADRARARHEFRQYRVERDKEEKAQRLAERAAAKDLAAPSSQSTLPADDAKAAAIRAAMERAANATSANVAAPTLSDDAKKAAIEAAMARAAARKAEKQAGETQRSANVTQPAAPAGMDDAKKAAIQAALERAAARKAEKQAADTQEQGSANRVKPAGPATMDDAKKAAIQVAMERAAARKAVREAQDAGQKDKNRR</sequence>
<dbReference type="Pfam" id="PF01512">
    <property type="entry name" value="Complex1_51K"/>
    <property type="match status" value="1"/>
</dbReference>
<keyword evidence="3 8" id="KW-0479">Metal-binding</keyword>
<dbReference type="InterPro" id="IPR037225">
    <property type="entry name" value="Nuo51_FMN-bd_sf"/>
</dbReference>
<dbReference type="GO" id="GO:0005886">
    <property type="term" value="C:plasma membrane"/>
    <property type="evidence" value="ECO:0007669"/>
    <property type="project" value="UniProtKB-SubCell"/>
</dbReference>
<dbReference type="GO" id="GO:0051539">
    <property type="term" value="F:4 iron, 4 sulfur cluster binding"/>
    <property type="evidence" value="ECO:0007669"/>
    <property type="project" value="UniProtKB-KW"/>
</dbReference>
<dbReference type="GO" id="GO:0046872">
    <property type="term" value="F:metal ion binding"/>
    <property type="evidence" value="ECO:0007669"/>
    <property type="project" value="UniProtKB-KW"/>
</dbReference>
<dbReference type="EMBL" id="CP031337">
    <property type="protein sequence ID" value="AXK40495.1"/>
    <property type="molecule type" value="Genomic_DNA"/>
</dbReference>
<dbReference type="NCBIfam" id="TIGR01945">
    <property type="entry name" value="rnfC"/>
    <property type="match status" value="1"/>
</dbReference>